<dbReference type="PROSITE" id="PS51194">
    <property type="entry name" value="HELICASE_CTER"/>
    <property type="match status" value="1"/>
</dbReference>
<dbReference type="InParanoid" id="F0Y1H3"/>
<dbReference type="GO" id="GO:0000785">
    <property type="term" value="C:chromatin"/>
    <property type="evidence" value="ECO:0007669"/>
    <property type="project" value="TreeGrafter"/>
</dbReference>
<protein>
    <recommendedName>
        <fullName evidence="3">Helicase C-terminal domain-containing protein</fullName>
    </recommendedName>
</protein>
<dbReference type="GO" id="GO:0140658">
    <property type="term" value="F:ATP-dependent chromatin remodeler activity"/>
    <property type="evidence" value="ECO:0007669"/>
    <property type="project" value="TreeGrafter"/>
</dbReference>
<dbReference type="Gene3D" id="3.40.50.300">
    <property type="entry name" value="P-loop containing nucleotide triphosphate hydrolases"/>
    <property type="match status" value="1"/>
</dbReference>
<keyword evidence="2" id="KW-0539">Nucleus</keyword>
<dbReference type="EMBL" id="GL833123">
    <property type="protein sequence ID" value="EGB10938.1"/>
    <property type="molecule type" value="Genomic_DNA"/>
</dbReference>
<reference evidence="4 5" key="1">
    <citation type="journal article" date="2011" name="Proc. Natl. Acad. Sci. U.S.A.">
        <title>Niche of harmful alga Aureococcus anophagefferens revealed through ecogenomics.</title>
        <authorList>
            <person name="Gobler C.J."/>
            <person name="Berry D.L."/>
            <person name="Dyhrman S.T."/>
            <person name="Wilhelm S.W."/>
            <person name="Salamov A."/>
            <person name="Lobanov A.V."/>
            <person name="Zhang Y."/>
            <person name="Collier J.L."/>
            <person name="Wurch L.L."/>
            <person name="Kustka A.B."/>
            <person name="Dill B.D."/>
            <person name="Shah M."/>
            <person name="VerBerkmoes N.C."/>
            <person name="Kuo A."/>
            <person name="Terry A."/>
            <person name="Pangilinan J."/>
            <person name="Lindquist E.A."/>
            <person name="Lucas S."/>
            <person name="Paulsen I.T."/>
            <person name="Hattenrath-Lehmann T.K."/>
            <person name="Talmage S.C."/>
            <person name="Walker E.A."/>
            <person name="Koch F."/>
            <person name="Burson A.M."/>
            <person name="Marcoval M.A."/>
            <person name="Tang Y.Z."/>
            <person name="Lecleir G.R."/>
            <person name="Coyne K.J."/>
            <person name="Berg G.M."/>
            <person name="Bertrand E.M."/>
            <person name="Saito M.A."/>
            <person name="Gladyshev V.N."/>
            <person name="Grigoriev I.V."/>
        </authorList>
    </citation>
    <scope>NUCLEOTIDE SEQUENCE [LARGE SCALE GENOMIC DNA]</scope>
    <source>
        <strain evidence="5">CCMP 1984</strain>
    </source>
</reference>
<dbReference type="Pfam" id="PF00271">
    <property type="entry name" value="Helicase_C"/>
    <property type="match status" value="1"/>
</dbReference>
<dbReference type="GO" id="GO:0005634">
    <property type="term" value="C:nucleus"/>
    <property type="evidence" value="ECO:0007669"/>
    <property type="project" value="TreeGrafter"/>
</dbReference>
<evidence type="ECO:0000313" key="5">
    <source>
        <dbReference type="Proteomes" id="UP000002729"/>
    </source>
</evidence>
<dbReference type="GO" id="GO:0003682">
    <property type="term" value="F:chromatin binding"/>
    <property type="evidence" value="ECO:0007669"/>
    <property type="project" value="TreeGrafter"/>
</dbReference>
<dbReference type="GO" id="GO:0003677">
    <property type="term" value="F:DNA binding"/>
    <property type="evidence" value="ECO:0007669"/>
    <property type="project" value="TreeGrafter"/>
</dbReference>
<dbReference type="OrthoDB" id="5857104at2759"/>
<dbReference type="InterPro" id="IPR001650">
    <property type="entry name" value="Helicase_C-like"/>
</dbReference>
<name>F0Y1H3_AURAN</name>
<dbReference type="CDD" id="cd18793">
    <property type="entry name" value="SF2_C_SNF"/>
    <property type="match status" value="1"/>
</dbReference>
<proteinExistence type="predicted"/>
<evidence type="ECO:0000256" key="1">
    <source>
        <dbReference type="ARBA" id="ARBA00022801"/>
    </source>
</evidence>
<gene>
    <name evidence="4" type="ORF">AURANDRAFT_21920</name>
</gene>
<dbReference type="GO" id="GO:0042393">
    <property type="term" value="F:histone binding"/>
    <property type="evidence" value="ECO:0007669"/>
    <property type="project" value="TreeGrafter"/>
</dbReference>
<dbReference type="InterPro" id="IPR027417">
    <property type="entry name" value="P-loop_NTPase"/>
</dbReference>
<dbReference type="eggNOG" id="KOG0383">
    <property type="taxonomic scope" value="Eukaryota"/>
</dbReference>
<keyword evidence="1" id="KW-0378">Hydrolase</keyword>
<evidence type="ECO:0000256" key="2">
    <source>
        <dbReference type="ARBA" id="ARBA00023242"/>
    </source>
</evidence>
<dbReference type="GeneID" id="20219513"/>
<evidence type="ECO:0000313" key="4">
    <source>
        <dbReference type="EMBL" id="EGB10938.1"/>
    </source>
</evidence>
<keyword evidence="5" id="KW-1185">Reference proteome</keyword>
<dbReference type="SMART" id="SM00490">
    <property type="entry name" value="HELICc"/>
    <property type="match status" value="1"/>
</dbReference>
<dbReference type="RefSeq" id="XP_009034507.1">
    <property type="nucleotide sequence ID" value="XM_009036259.1"/>
</dbReference>
<sequence length="157" mass="17660">MLVKLKARGHRVLVFSQMTKMLDVLGEYCALRQFAYERLDGDTAARDRARRIDRFNAAAADRAFLFLLSTRAGGLGVNLATANTVVIYDADWNPHNDLQALARAHRLGQTDRVLVYRLVCRATVEERILEVAKRKLLLEHVVVERGGARGGQSRDDL</sequence>
<dbReference type="PANTHER" id="PTHR45623:SF17">
    <property type="entry name" value="CHROMODOMAIN-HELICASE-DNA-BINDING PROTEIN 3-RELATED"/>
    <property type="match status" value="1"/>
</dbReference>
<dbReference type="AlphaFoldDB" id="F0Y1H3"/>
<dbReference type="Proteomes" id="UP000002729">
    <property type="component" value="Unassembled WGS sequence"/>
</dbReference>
<dbReference type="OMA" id="NPENEFF"/>
<dbReference type="GO" id="GO:0016887">
    <property type="term" value="F:ATP hydrolysis activity"/>
    <property type="evidence" value="ECO:0007669"/>
    <property type="project" value="TreeGrafter"/>
</dbReference>
<feature type="non-terminal residue" evidence="4">
    <location>
        <position position="157"/>
    </location>
</feature>
<dbReference type="KEGG" id="aaf:AURANDRAFT_21920"/>
<dbReference type="InterPro" id="IPR049730">
    <property type="entry name" value="SNF2/RAD54-like_C"/>
</dbReference>
<dbReference type="PANTHER" id="PTHR45623">
    <property type="entry name" value="CHROMODOMAIN-HELICASE-DNA-BINDING PROTEIN 3-RELATED-RELATED"/>
    <property type="match status" value="1"/>
</dbReference>
<feature type="domain" description="Helicase C-terminal" evidence="3">
    <location>
        <begin position="1"/>
        <end position="149"/>
    </location>
</feature>
<organism evidence="5">
    <name type="scientific">Aureococcus anophagefferens</name>
    <name type="common">Harmful bloom alga</name>
    <dbReference type="NCBI Taxonomy" id="44056"/>
    <lineage>
        <taxon>Eukaryota</taxon>
        <taxon>Sar</taxon>
        <taxon>Stramenopiles</taxon>
        <taxon>Ochrophyta</taxon>
        <taxon>Pelagophyceae</taxon>
        <taxon>Pelagomonadales</taxon>
        <taxon>Pelagomonadaceae</taxon>
        <taxon>Aureococcus</taxon>
    </lineage>
</organism>
<evidence type="ECO:0000259" key="3">
    <source>
        <dbReference type="PROSITE" id="PS51194"/>
    </source>
</evidence>
<dbReference type="SUPFAM" id="SSF52540">
    <property type="entry name" value="P-loop containing nucleoside triphosphate hydrolases"/>
    <property type="match status" value="1"/>
</dbReference>
<accession>F0Y1H3</accession>